<keyword evidence="1" id="KW-0472">Membrane</keyword>
<proteinExistence type="predicted"/>
<evidence type="ECO:0000313" key="3">
    <source>
        <dbReference type="Proteomes" id="UP000265520"/>
    </source>
</evidence>
<evidence type="ECO:0000256" key="1">
    <source>
        <dbReference type="SAM" id="Phobius"/>
    </source>
</evidence>
<evidence type="ECO:0000313" key="2">
    <source>
        <dbReference type="EMBL" id="MCI19383.1"/>
    </source>
</evidence>
<keyword evidence="1" id="KW-0812">Transmembrane</keyword>
<reference evidence="2 3" key="1">
    <citation type="journal article" date="2018" name="Front. Plant Sci.">
        <title>Red Clover (Trifolium pratense) and Zigzag Clover (T. medium) - A Picture of Genomic Similarities and Differences.</title>
        <authorList>
            <person name="Dluhosova J."/>
            <person name="Istvanek J."/>
            <person name="Nedelnik J."/>
            <person name="Repkova J."/>
        </authorList>
    </citation>
    <scope>NUCLEOTIDE SEQUENCE [LARGE SCALE GENOMIC DNA]</scope>
    <source>
        <strain evidence="3">cv. 10/8</strain>
        <tissue evidence="2">Leaf</tissue>
    </source>
</reference>
<dbReference type="Proteomes" id="UP000265520">
    <property type="component" value="Unassembled WGS sequence"/>
</dbReference>
<organism evidence="2 3">
    <name type="scientific">Trifolium medium</name>
    <dbReference type="NCBI Taxonomy" id="97028"/>
    <lineage>
        <taxon>Eukaryota</taxon>
        <taxon>Viridiplantae</taxon>
        <taxon>Streptophyta</taxon>
        <taxon>Embryophyta</taxon>
        <taxon>Tracheophyta</taxon>
        <taxon>Spermatophyta</taxon>
        <taxon>Magnoliopsida</taxon>
        <taxon>eudicotyledons</taxon>
        <taxon>Gunneridae</taxon>
        <taxon>Pentapetalae</taxon>
        <taxon>rosids</taxon>
        <taxon>fabids</taxon>
        <taxon>Fabales</taxon>
        <taxon>Fabaceae</taxon>
        <taxon>Papilionoideae</taxon>
        <taxon>50 kb inversion clade</taxon>
        <taxon>NPAAA clade</taxon>
        <taxon>Hologalegina</taxon>
        <taxon>IRL clade</taxon>
        <taxon>Trifolieae</taxon>
        <taxon>Trifolium</taxon>
    </lineage>
</organism>
<accession>A0A392Q4Q7</accession>
<feature type="transmembrane region" description="Helical" evidence="1">
    <location>
        <begin position="6"/>
        <end position="30"/>
    </location>
</feature>
<sequence length="45" mass="4612">FGFGVAVWVCGDLVCGVVVLMIGCGLVVLIPDCDPSPVFVLADCL</sequence>
<comment type="caution">
    <text evidence="2">The sequence shown here is derived from an EMBL/GenBank/DDBJ whole genome shotgun (WGS) entry which is preliminary data.</text>
</comment>
<protein>
    <submittedName>
        <fullName evidence="2">Uncharacterized protein</fullName>
    </submittedName>
</protein>
<dbReference type="AlphaFoldDB" id="A0A392Q4Q7"/>
<feature type="non-terminal residue" evidence="2">
    <location>
        <position position="1"/>
    </location>
</feature>
<dbReference type="EMBL" id="LXQA010114560">
    <property type="protein sequence ID" value="MCI19383.1"/>
    <property type="molecule type" value="Genomic_DNA"/>
</dbReference>
<keyword evidence="1" id="KW-1133">Transmembrane helix</keyword>
<keyword evidence="3" id="KW-1185">Reference proteome</keyword>
<name>A0A392Q4Q7_9FABA</name>